<sequence length="163" mass="18691">MRAIFHSENQSEEENRTLLNLFMFFFVTGLSVLFLVTGWILEKLGLESYTQSDFFSTMTIIILFGFAGGIFYLIFLIPVFFIILKKHFRQPIISLPLILLIIIIIFFAIYVSFGSEEGSVLEDMLALFLALVFGVYGFTAFISGILGIKAFFIFKRHKKKALQ</sequence>
<dbReference type="AlphaFoldDB" id="A0A7C2R9E1"/>
<protein>
    <submittedName>
        <fullName evidence="2">Uncharacterized protein</fullName>
    </submittedName>
</protein>
<evidence type="ECO:0000313" key="2">
    <source>
        <dbReference type="EMBL" id="HER40871.1"/>
    </source>
</evidence>
<evidence type="ECO:0000256" key="1">
    <source>
        <dbReference type="SAM" id="Phobius"/>
    </source>
</evidence>
<organism evidence="2">
    <name type="scientific">Salinimicrobium catena</name>
    <dbReference type="NCBI Taxonomy" id="390640"/>
    <lineage>
        <taxon>Bacteria</taxon>
        <taxon>Pseudomonadati</taxon>
        <taxon>Bacteroidota</taxon>
        <taxon>Flavobacteriia</taxon>
        <taxon>Flavobacteriales</taxon>
        <taxon>Flavobacteriaceae</taxon>
        <taxon>Salinimicrobium</taxon>
    </lineage>
</organism>
<feature type="transmembrane region" description="Helical" evidence="1">
    <location>
        <begin position="125"/>
        <end position="154"/>
    </location>
</feature>
<proteinExistence type="predicted"/>
<dbReference type="EMBL" id="DSEE01000480">
    <property type="protein sequence ID" value="HER40871.1"/>
    <property type="molecule type" value="Genomic_DNA"/>
</dbReference>
<gene>
    <name evidence="2" type="ORF">ENO10_06595</name>
</gene>
<keyword evidence="1" id="KW-1133">Transmembrane helix</keyword>
<reference evidence="2" key="1">
    <citation type="journal article" date="2020" name="mSystems">
        <title>Genome- and Community-Level Interaction Insights into Carbon Utilization and Element Cycling Functions of Hydrothermarchaeota in Hydrothermal Sediment.</title>
        <authorList>
            <person name="Zhou Z."/>
            <person name="Liu Y."/>
            <person name="Xu W."/>
            <person name="Pan J."/>
            <person name="Luo Z.H."/>
            <person name="Li M."/>
        </authorList>
    </citation>
    <scope>NUCLEOTIDE SEQUENCE [LARGE SCALE GENOMIC DNA]</scope>
    <source>
        <strain evidence="2">SpSt-1235</strain>
    </source>
</reference>
<feature type="transmembrane region" description="Helical" evidence="1">
    <location>
        <begin position="91"/>
        <end position="113"/>
    </location>
</feature>
<feature type="transmembrane region" description="Helical" evidence="1">
    <location>
        <begin position="61"/>
        <end position="84"/>
    </location>
</feature>
<name>A0A7C2R9E1_9FLAO</name>
<dbReference type="Proteomes" id="UP000885753">
    <property type="component" value="Unassembled WGS sequence"/>
</dbReference>
<keyword evidence="1" id="KW-0472">Membrane</keyword>
<keyword evidence="1" id="KW-0812">Transmembrane</keyword>
<comment type="caution">
    <text evidence="2">The sequence shown here is derived from an EMBL/GenBank/DDBJ whole genome shotgun (WGS) entry which is preliminary data.</text>
</comment>
<feature type="transmembrane region" description="Helical" evidence="1">
    <location>
        <begin position="21"/>
        <end position="41"/>
    </location>
</feature>
<accession>A0A7C2R9E1</accession>